<evidence type="ECO:0000256" key="2">
    <source>
        <dbReference type="ARBA" id="ARBA00022679"/>
    </source>
</evidence>
<comment type="domain">
    <text evidence="6">The EXKPK motif is conserved in inositol-pentakisphosphate 2-kinases of both family 1 and 2.</text>
</comment>
<dbReference type="Pfam" id="PF06090">
    <property type="entry name" value="Ins_P5_2-kin"/>
    <property type="match status" value="1"/>
</dbReference>
<dbReference type="Gramene" id="QL07p047083:mrna">
    <property type="protein sequence ID" value="QL07p047083:mrna"/>
    <property type="gene ID" value="QL07p047083"/>
</dbReference>
<dbReference type="GO" id="GO:0005634">
    <property type="term" value="C:nucleus"/>
    <property type="evidence" value="ECO:0007669"/>
    <property type="project" value="TreeGrafter"/>
</dbReference>
<keyword evidence="3 6" id="KW-0547">Nucleotide-binding</keyword>
<proteinExistence type="predicted"/>
<dbReference type="GO" id="GO:0032958">
    <property type="term" value="P:inositol phosphate biosynthetic process"/>
    <property type="evidence" value="ECO:0007669"/>
    <property type="project" value="TreeGrafter"/>
</dbReference>
<dbReference type="PANTHER" id="PTHR14456:SF2">
    <property type="entry name" value="INOSITOL-PENTAKISPHOSPHATE 2-KINASE"/>
    <property type="match status" value="1"/>
</dbReference>
<organism evidence="7 8">
    <name type="scientific">Quercus lobata</name>
    <name type="common">Valley oak</name>
    <dbReference type="NCBI Taxonomy" id="97700"/>
    <lineage>
        <taxon>Eukaryota</taxon>
        <taxon>Viridiplantae</taxon>
        <taxon>Streptophyta</taxon>
        <taxon>Embryophyta</taxon>
        <taxon>Tracheophyta</taxon>
        <taxon>Spermatophyta</taxon>
        <taxon>Magnoliopsida</taxon>
        <taxon>eudicotyledons</taxon>
        <taxon>Gunneridae</taxon>
        <taxon>Pentapetalae</taxon>
        <taxon>rosids</taxon>
        <taxon>fabids</taxon>
        <taxon>Fagales</taxon>
        <taxon>Fagaceae</taxon>
        <taxon>Quercus</taxon>
    </lineage>
</organism>
<keyword evidence="8" id="KW-1185">Reference proteome</keyword>
<reference evidence="7" key="2">
    <citation type="submission" date="2021-01" db="UniProtKB">
        <authorList>
            <consortium name="EnsemblPlants"/>
        </authorList>
    </citation>
    <scope>IDENTIFICATION</scope>
</reference>
<keyword evidence="4 6" id="KW-0418">Kinase</keyword>
<accession>A0A7N2M843</accession>
<protein>
    <recommendedName>
        <fullName evidence="1 6">Inositol-pentakisphosphate 2-kinase</fullName>
        <ecNumber evidence="1 6">2.7.1.158</ecNumber>
    </recommendedName>
</protein>
<dbReference type="EnsemblPlants" id="QL07p047083:mrna">
    <property type="protein sequence ID" value="QL07p047083:mrna"/>
    <property type="gene ID" value="QL07p047083"/>
</dbReference>
<dbReference type="GO" id="GO:0005524">
    <property type="term" value="F:ATP binding"/>
    <property type="evidence" value="ECO:0007669"/>
    <property type="project" value="UniProtKB-KW"/>
</dbReference>
<evidence type="ECO:0000313" key="7">
    <source>
        <dbReference type="EnsemblPlants" id="QL07p047083:mrna"/>
    </source>
</evidence>
<name>A0A7N2M843_QUELO</name>
<dbReference type="AlphaFoldDB" id="A0A7N2M843"/>
<evidence type="ECO:0000256" key="1">
    <source>
        <dbReference type="ARBA" id="ARBA00012023"/>
    </source>
</evidence>
<evidence type="ECO:0000256" key="4">
    <source>
        <dbReference type="ARBA" id="ARBA00022777"/>
    </source>
</evidence>
<evidence type="ECO:0000256" key="3">
    <source>
        <dbReference type="ARBA" id="ARBA00022741"/>
    </source>
</evidence>
<comment type="catalytic activity">
    <reaction evidence="6">
        <text>1D-myo-inositol 1,3,4,5,6-pentakisphosphate + ATP = 1D-myo-inositol hexakisphosphate + ADP + H(+)</text>
        <dbReference type="Rhea" id="RHEA:20313"/>
        <dbReference type="ChEBI" id="CHEBI:15378"/>
        <dbReference type="ChEBI" id="CHEBI:30616"/>
        <dbReference type="ChEBI" id="CHEBI:57733"/>
        <dbReference type="ChEBI" id="CHEBI:58130"/>
        <dbReference type="ChEBI" id="CHEBI:456216"/>
        <dbReference type="EC" id="2.7.1.158"/>
    </reaction>
</comment>
<reference evidence="7 8" key="1">
    <citation type="journal article" date="2016" name="G3 (Bethesda)">
        <title>First Draft Assembly and Annotation of the Genome of a California Endemic Oak Quercus lobata Nee (Fagaceae).</title>
        <authorList>
            <person name="Sork V.L."/>
            <person name="Fitz-Gibbon S.T."/>
            <person name="Puiu D."/>
            <person name="Crepeau M."/>
            <person name="Gugger P.F."/>
            <person name="Sherman R."/>
            <person name="Stevens K."/>
            <person name="Langley C.H."/>
            <person name="Pellegrini M."/>
            <person name="Salzberg S.L."/>
        </authorList>
    </citation>
    <scope>NUCLEOTIDE SEQUENCE [LARGE SCALE GENOMIC DNA]</scope>
    <source>
        <strain evidence="7 8">cv. SW786</strain>
    </source>
</reference>
<keyword evidence="5 6" id="KW-0067">ATP-binding</keyword>
<dbReference type="Gene3D" id="3.30.200.110">
    <property type="entry name" value="Inositol-pentakisphosphate 2-kinase, N-lobe"/>
    <property type="match status" value="1"/>
</dbReference>
<dbReference type="PANTHER" id="PTHR14456">
    <property type="entry name" value="INOSITOL POLYPHOSPHATE KINASE 1"/>
    <property type="match status" value="1"/>
</dbReference>
<dbReference type="EMBL" id="LRBV02000007">
    <property type="status" value="NOT_ANNOTATED_CDS"/>
    <property type="molecule type" value="Genomic_DNA"/>
</dbReference>
<evidence type="ECO:0000256" key="5">
    <source>
        <dbReference type="ARBA" id="ARBA00022840"/>
    </source>
</evidence>
<dbReference type="InParanoid" id="A0A7N2M843"/>
<evidence type="ECO:0000313" key="8">
    <source>
        <dbReference type="Proteomes" id="UP000594261"/>
    </source>
</evidence>
<keyword evidence="2 6" id="KW-0808">Transferase</keyword>
<dbReference type="GO" id="GO:0035299">
    <property type="term" value="F:inositol-1,3,4,5,6-pentakisphosphate 2-kinase activity"/>
    <property type="evidence" value="ECO:0007669"/>
    <property type="project" value="UniProtKB-EC"/>
</dbReference>
<comment type="function">
    <text evidence="6">Phosphorylates Ins(1,3,4,5,6)P5 at position 2 to form Ins(1,2,3,4,5,6)P6 (InsP6 or phytate).</text>
</comment>
<evidence type="ECO:0000256" key="6">
    <source>
        <dbReference type="RuleBase" id="RU364126"/>
    </source>
</evidence>
<dbReference type="InterPro" id="IPR009286">
    <property type="entry name" value="Ins_P5_2-kin"/>
</dbReference>
<dbReference type="Proteomes" id="UP000594261">
    <property type="component" value="Chromosome 7"/>
</dbReference>
<dbReference type="InterPro" id="IPR043001">
    <property type="entry name" value="IP5_2-K_N_lobe"/>
</dbReference>
<sequence>MEGLVLEEKNAGDWAYRGEGACGESDVGTEGAAGQSPGSWSPTALSKNERVLWKEIDGIDSCPNKEIAAQLYAEHVMSPLLGELIDLLKCCVSAFSYQLEQFIVDYLEISTWFMRVLVSREFLESIEKNVLCERPAWRVDAAKVDTDCDSALLMSDHSLFLVCISHKYHT</sequence>
<dbReference type="EC" id="2.7.1.158" evidence="1 6"/>